<accession>A0A8J8BGG1</accession>
<keyword evidence="2" id="KW-1185">Reference proteome</keyword>
<gene>
    <name evidence="1" type="ORF">KGA66_28975</name>
</gene>
<feature type="non-terminal residue" evidence="1">
    <location>
        <position position="145"/>
    </location>
</feature>
<dbReference type="Pfam" id="PF20199">
    <property type="entry name" value="RepSA"/>
    <property type="match status" value="1"/>
</dbReference>
<dbReference type="Proteomes" id="UP000677913">
    <property type="component" value="Unassembled WGS sequence"/>
</dbReference>
<comment type="caution">
    <text evidence="1">The sequence shown here is derived from an EMBL/GenBank/DDBJ whole genome shotgun (WGS) entry which is preliminary data.</text>
</comment>
<dbReference type="InterPro" id="IPR046828">
    <property type="entry name" value="RepSA"/>
</dbReference>
<name>A0A8J8BGG1_9ACTN</name>
<dbReference type="EMBL" id="JAGSXH010000309">
    <property type="protein sequence ID" value="MBS2967101.1"/>
    <property type="molecule type" value="Genomic_DNA"/>
</dbReference>
<proteinExistence type="predicted"/>
<sequence>MLFNALASKLWKALTDTLYHRIAALGGVPRPEVRRLVRVEYVKVAEFQARGVVHFHVVLRLDGAEGAGSAPPMWATAELLAEAVRSAAAVVSVAAPSSAAVGDRVLRFGSQLDVQPIEAAGAVTDRKVSRYLAKYTTKSTEDAGG</sequence>
<protein>
    <submittedName>
        <fullName evidence="1">Replication initiation protein</fullName>
    </submittedName>
</protein>
<organism evidence="1 2">
    <name type="scientific">Actinocrinis puniceicyclus</name>
    <dbReference type="NCBI Taxonomy" id="977794"/>
    <lineage>
        <taxon>Bacteria</taxon>
        <taxon>Bacillati</taxon>
        <taxon>Actinomycetota</taxon>
        <taxon>Actinomycetes</taxon>
        <taxon>Catenulisporales</taxon>
        <taxon>Actinospicaceae</taxon>
        <taxon>Actinocrinis</taxon>
    </lineage>
</organism>
<dbReference type="AlphaFoldDB" id="A0A8J8BGG1"/>
<reference evidence="1" key="1">
    <citation type="submission" date="2021-04" db="EMBL/GenBank/DDBJ databases">
        <title>Genome based classification of Actinospica acidithermotolerans sp. nov., an actinobacterium isolated from an Indonesian hot spring.</title>
        <authorList>
            <person name="Kusuma A.B."/>
            <person name="Putra K.E."/>
            <person name="Nafisah S."/>
            <person name="Loh J."/>
            <person name="Nouioui I."/>
            <person name="Goodfellow M."/>
        </authorList>
    </citation>
    <scope>NUCLEOTIDE SEQUENCE</scope>
    <source>
        <strain evidence="1">DSM 45618</strain>
    </source>
</reference>
<evidence type="ECO:0000313" key="1">
    <source>
        <dbReference type="EMBL" id="MBS2967101.1"/>
    </source>
</evidence>
<evidence type="ECO:0000313" key="2">
    <source>
        <dbReference type="Proteomes" id="UP000677913"/>
    </source>
</evidence>